<evidence type="ECO:0000313" key="2">
    <source>
        <dbReference type="EMBL" id="EKC32479.1"/>
    </source>
</evidence>
<reference evidence="2" key="1">
    <citation type="journal article" date="2012" name="Nature">
        <title>The oyster genome reveals stress adaptation and complexity of shell formation.</title>
        <authorList>
            <person name="Zhang G."/>
            <person name="Fang X."/>
            <person name="Guo X."/>
            <person name="Li L."/>
            <person name="Luo R."/>
            <person name="Xu F."/>
            <person name="Yang P."/>
            <person name="Zhang L."/>
            <person name="Wang X."/>
            <person name="Qi H."/>
            <person name="Xiong Z."/>
            <person name="Que H."/>
            <person name="Xie Y."/>
            <person name="Holland P.W."/>
            <person name="Paps J."/>
            <person name="Zhu Y."/>
            <person name="Wu F."/>
            <person name="Chen Y."/>
            <person name="Wang J."/>
            <person name="Peng C."/>
            <person name="Meng J."/>
            <person name="Yang L."/>
            <person name="Liu J."/>
            <person name="Wen B."/>
            <person name="Zhang N."/>
            <person name="Huang Z."/>
            <person name="Zhu Q."/>
            <person name="Feng Y."/>
            <person name="Mount A."/>
            <person name="Hedgecock D."/>
            <person name="Xu Z."/>
            <person name="Liu Y."/>
            <person name="Domazet-Loso T."/>
            <person name="Du Y."/>
            <person name="Sun X."/>
            <person name="Zhang S."/>
            <person name="Liu B."/>
            <person name="Cheng P."/>
            <person name="Jiang X."/>
            <person name="Li J."/>
            <person name="Fan D."/>
            <person name="Wang W."/>
            <person name="Fu W."/>
            <person name="Wang T."/>
            <person name="Wang B."/>
            <person name="Zhang J."/>
            <person name="Peng Z."/>
            <person name="Li Y."/>
            <person name="Li N."/>
            <person name="Wang J."/>
            <person name="Chen M."/>
            <person name="He Y."/>
            <person name="Tan F."/>
            <person name="Song X."/>
            <person name="Zheng Q."/>
            <person name="Huang R."/>
            <person name="Yang H."/>
            <person name="Du X."/>
            <person name="Chen L."/>
            <person name="Yang M."/>
            <person name="Gaffney P.M."/>
            <person name="Wang S."/>
            <person name="Luo L."/>
            <person name="She Z."/>
            <person name="Ming Y."/>
            <person name="Huang W."/>
            <person name="Zhang S."/>
            <person name="Huang B."/>
            <person name="Zhang Y."/>
            <person name="Qu T."/>
            <person name="Ni P."/>
            <person name="Miao G."/>
            <person name="Wang J."/>
            <person name="Wang Q."/>
            <person name="Steinberg C.E."/>
            <person name="Wang H."/>
            <person name="Li N."/>
            <person name="Qian L."/>
            <person name="Zhang G."/>
            <person name="Li Y."/>
            <person name="Yang H."/>
            <person name="Liu X."/>
            <person name="Wang J."/>
            <person name="Yin Y."/>
            <person name="Wang J."/>
        </authorList>
    </citation>
    <scope>NUCLEOTIDE SEQUENCE [LARGE SCALE GENOMIC DNA]</scope>
    <source>
        <strain evidence="2">05x7-T-G4-1.051#20</strain>
    </source>
</reference>
<feature type="compositionally biased region" description="Basic and acidic residues" evidence="1">
    <location>
        <begin position="1"/>
        <end position="12"/>
    </location>
</feature>
<organism evidence="2">
    <name type="scientific">Magallana gigas</name>
    <name type="common">Pacific oyster</name>
    <name type="synonym">Crassostrea gigas</name>
    <dbReference type="NCBI Taxonomy" id="29159"/>
    <lineage>
        <taxon>Eukaryota</taxon>
        <taxon>Metazoa</taxon>
        <taxon>Spiralia</taxon>
        <taxon>Lophotrochozoa</taxon>
        <taxon>Mollusca</taxon>
        <taxon>Bivalvia</taxon>
        <taxon>Autobranchia</taxon>
        <taxon>Pteriomorphia</taxon>
        <taxon>Ostreida</taxon>
        <taxon>Ostreoidea</taxon>
        <taxon>Ostreidae</taxon>
        <taxon>Magallana</taxon>
    </lineage>
</organism>
<feature type="region of interest" description="Disordered" evidence="1">
    <location>
        <begin position="1"/>
        <end position="22"/>
    </location>
</feature>
<dbReference type="AlphaFoldDB" id="K1QN51"/>
<gene>
    <name evidence="2" type="ORF">CGI_10010291</name>
</gene>
<accession>K1QN51</accession>
<proteinExistence type="predicted"/>
<dbReference type="InParanoid" id="K1QN51"/>
<evidence type="ECO:0000256" key="1">
    <source>
        <dbReference type="SAM" id="MobiDB-lite"/>
    </source>
</evidence>
<sequence>MTSSEKKRKMDENPPPSDPETMVTGFIHCVSPVKLSANGSRYFNMTIQQKDEYTNAVSFSASAHQQMLEMSKNKTPVTLHNVQMSPSLKSSGKFDVKYNHRSNMTPARNLDFEFQLPEHTKYRTIKEVQENLNAFQKVKIEC</sequence>
<dbReference type="HOGENOM" id="CLU_1817658_0_0_1"/>
<name>K1QN51_MAGGI</name>
<protein>
    <submittedName>
        <fullName evidence="2">Uncharacterized protein</fullName>
    </submittedName>
</protein>
<dbReference type="EMBL" id="JH816241">
    <property type="protein sequence ID" value="EKC32479.1"/>
    <property type="molecule type" value="Genomic_DNA"/>
</dbReference>